<evidence type="ECO:0000313" key="2">
    <source>
        <dbReference type="EMBL" id="MRH76877.1"/>
    </source>
</evidence>
<dbReference type="EMBL" id="WJPM01000024">
    <property type="protein sequence ID" value="MRH76877.1"/>
    <property type="molecule type" value="Genomic_DNA"/>
</dbReference>
<name>A0A6N7QHI3_9XANT</name>
<dbReference type="AlphaFoldDB" id="A0A6N7QHI3"/>
<protein>
    <submittedName>
        <fullName evidence="1">DUF4194 domain-containing protein</fullName>
    </submittedName>
</protein>
<organism evidence="1 4">
    <name type="scientific">Xanthomonas sontii</name>
    <dbReference type="NCBI Taxonomy" id="2650745"/>
    <lineage>
        <taxon>Bacteria</taxon>
        <taxon>Pseudomonadati</taxon>
        <taxon>Pseudomonadota</taxon>
        <taxon>Gammaproteobacteria</taxon>
        <taxon>Lysobacterales</taxon>
        <taxon>Lysobacteraceae</taxon>
        <taxon>Xanthomonas</taxon>
    </lineage>
</organism>
<sequence length="229" mass="24695">MNWSDEFHGHDADAGDVATAAATSAAAEAGTALFAGDSGSLPLEARRALCQLLSGPSVDAYRHGPLWQALLRHEAAVRRVLSELFLELVLDRDGGVAFARQADTGELETPALLRTAPLTFIESVLLLFLRQQLAEADTRGERAVVDEAQLLEVLSVYEKNVSTDRAGFARRVLAAIAKMRDNHLLSKLRGSEDRYEVSPALKLLFSAEDVQALATAYRGLRDGVAEAAP</sequence>
<accession>A0A6N7QHI3</accession>
<evidence type="ECO:0000313" key="3">
    <source>
        <dbReference type="Proteomes" id="UP000437931"/>
    </source>
</evidence>
<dbReference type="EMBL" id="WJPN01000024">
    <property type="protein sequence ID" value="MRH02571.1"/>
    <property type="molecule type" value="Genomic_DNA"/>
</dbReference>
<evidence type="ECO:0000313" key="1">
    <source>
        <dbReference type="EMBL" id="MRH02571.1"/>
    </source>
</evidence>
<dbReference type="Proteomes" id="UP000439314">
    <property type="component" value="Unassembled WGS sequence"/>
</dbReference>
<dbReference type="InterPro" id="IPR025449">
    <property type="entry name" value="JetB"/>
</dbReference>
<evidence type="ECO:0000313" key="4">
    <source>
        <dbReference type="Proteomes" id="UP000439314"/>
    </source>
</evidence>
<comment type="caution">
    <text evidence="1">The sequence shown here is derived from an EMBL/GenBank/DDBJ whole genome shotgun (WGS) entry which is preliminary data.</text>
</comment>
<dbReference type="RefSeq" id="WP_153753352.1">
    <property type="nucleotide sequence ID" value="NZ_WJPM01000024.1"/>
</dbReference>
<proteinExistence type="predicted"/>
<dbReference type="Pfam" id="PF13835">
    <property type="entry name" value="DUF4194"/>
    <property type="match status" value="1"/>
</dbReference>
<reference evidence="2" key="2">
    <citation type="journal article" date="2020" name="Plant Dis.">
        <title>A Grain Rot of Rice in Iran Caused by a Xanthomonas Strain Closely Related to X. sacchari.</title>
        <authorList>
            <person name="Mirghasempour S.A."/>
            <person name="Huang S."/>
            <person name="Studholme D.J."/>
            <person name="Brady C.L."/>
        </authorList>
    </citation>
    <scope>NUCLEOTIDE SEQUENCE</scope>
    <source>
        <strain evidence="2">SAM114</strain>
    </source>
</reference>
<gene>
    <name evidence="1" type="ORF">GIY21_19920</name>
    <name evidence="2" type="ORF">GIY22_19805</name>
</gene>
<dbReference type="Proteomes" id="UP000437931">
    <property type="component" value="Unassembled WGS sequence"/>
</dbReference>
<keyword evidence="3" id="KW-1185">Reference proteome</keyword>
<reference evidence="3 4" key="1">
    <citation type="submission" date="2019-11" db="EMBL/GenBank/DDBJ databases">
        <title>First report of rice panicle blight caused by Xanthomonas sp. in Iran.</title>
        <authorList>
            <person name="Mirghasempour S.A."/>
            <person name="Huang S."/>
            <person name="Brady C.L."/>
            <person name="Studholme D.J."/>
        </authorList>
    </citation>
    <scope>NUCLEOTIDE SEQUENCE [LARGE SCALE GENOMIC DNA]</scope>
    <source>
        <strain evidence="1 4">ASD011</strain>
        <strain evidence="3">SAM114</strain>
    </source>
</reference>